<feature type="region of interest" description="Disordered" evidence="3">
    <location>
        <begin position="233"/>
        <end position="268"/>
    </location>
</feature>
<feature type="domain" description="Response regulatory" evidence="4">
    <location>
        <begin position="306"/>
        <end position="433"/>
    </location>
</feature>
<dbReference type="InterPro" id="IPR001789">
    <property type="entry name" value="Sig_transdc_resp-reg_receiver"/>
</dbReference>
<reference evidence="5 6" key="1">
    <citation type="submission" date="2021-02" db="EMBL/GenBank/DDBJ databases">
        <title>Genome assembly of Pseudopithomyces chartarum.</title>
        <authorList>
            <person name="Jauregui R."/>
            <person name="Singh J."/>
            <person name="Voisey C."/>
        </authorList>
    </citation>
    <scope>NUCLEOTIDE SEQUENCE [LARGE SCALE GENOMIC DNA]</scope>
    <source>
        <strain evidence="5 6">AGR01</strain>
    </source>
</reference>
<feature type="region of interest" description="Disordered" evidence="3">
    <location>
        <begin position="1"/>
        <end position="65"/>
    </location>
</feature>
<evidence type="ECO:0000259" key="4">
    <source>
        <dbReference type="PROSITE" id="PS50110"/>
    </source>
</evidence>
<protein>
    <recommendedName>
        <fullName evidence="4">Response regulatory domain-containing protein</fullName>
    </recommendedName>
</protein>
<dbReference type="SUPFAM" id="SSF52172">
    <property type="entry name" value="CheY-like"/>
    <property type="match status" value="1"/>
</dbReference>
<dbReference type="EMBL" id="WVTA01000002">
    <property type="protein sequence ID" value="KAK3215933.1"/>
    <property type="molecule type" value="Genomic_DNA"/>
</dbReference>
<evidence type="ECO:0000256" key="1">
    <source>
        <dbReference type="ARBA" id="ARBA00022553"/>
    </source>
</evidence>
<evidence type="ECO:0000313" key="5">
    <source>
        <dbReference type="EMBL" id="KAK3215933.1"/>
    </source>
</evidence>
<feature type="region of interest" description="Disordered" evidence="3">
    <location>
        <begin position="122"/>
        <end position="168"/>
    </location>
</feature>
<comment type="caution">
    <text evidence="2">Lacks conserved residue(s) required for the propagation of feature annotation.</text>
</comment>
<evidence type="ECO:0000313" key="6">
    <source>
        <dbReference type="Proteomes" id="UP001280581"/>
    </source>
</evidence>
<feature type="compositionally biased region" description="Basic and acidic residues" evidence="3">
    <location>
        <begin position="47"/>
        <end position="65"/>
    </location>
</feature>
<dbReference type="CDD" id="cd17546">
    <property type="entry name" value="REC_hyHK_CKI1_RcsC-like"/>
    <property type="match status" value="1"/>
</dbReference>
<dbReference type="Gene3D" id="3.40.50.2300">
    <property type="match status" value="1"/>
</dbReference>
<dbReference type="GO" id="GO:0000160">
    <property type="term" value="P:phosphorelay signal transduction system"/>
    <property type="evidence" value="ECO:0007669"/>
    <property type="project" value="InterPro"/>
</dbReference>
<gene>
    <name evidence="5" type="ORF">GRF29_8g1550618</name>
</gene>
<dbReference type="AlphaFoldDB" id="A0AAN6RKK9"/>
<dbReference type="InterPro" id="IPR011006">
    <property type="entry name" value="CheY-like_superfamily"/>
</dbReference>
<evidence type="ECO:0000256" key="3">
    <source>
        <dbReference type="SAM" id="MobiDB-lite"/>
    </source>
</evidence>
<evidence type="ECO:0000256" key="2">
    <source>
        <dbReference type="PROSITE-ProRule" id="PRU00169"/>
    </source>
</evidence>
<name>A0AAN6RKK9_9PLEO</name>
<keyword evidence="1" id="KW-0597">Phosphoprotein</keyword>
<dbReference type="PROSITE" id="PS50110">
    <property type="entry name" value="RESPONSE_REGULATORY"/>
    <property type="match status" value="1"/>
</dbReference>
<feature type="compositionally biased region" description="Basic and acidic residues" evidence="3">
    <location>
        <begin position="240"/>
        <end position="262"/>
    </location>
</feature>
<dbReference type="PANTHER" id="PTHR45339">
    <property type="entry name" value="HYBRID SIGNAL TRANSDUCTION HISTIDINE KINASE J"/>
    <property type="match status" value="1"/>
</dbReference>
<feature type="compositionally biased region" description="Basic and acidic residues" evidence="3">
    <location>
        <begin position="138"/>
        <end position="157"/>
    </location>
</feature>
<keyword evidence="6" id="KW-1185">Reference proteome</keyword>
<dbReference type="PANTHER" id="PTHR45339:SF3">
    <property type="entry name" value="HISTIDINE KINASE"/>
    <property type="match status" value="1"/>
</dbReference>
<dbReference type="Proteomes" id="UP001280581">
    <property type="component" value="Unassembled WGS sequence"/>
</dbReference>
<organism evidence="5 6">
    <name type="scientific">Pseudopithomyces chartarum</name>
    <dbReference type="NCBI Taxonomy" id="1892770"/>
    <lineage>
        <taxon>Eukaryota</taxon>
        <taxon>Fungi</taxon>
        <taxon>Dikarya</taxon>
        <taxon>Ascomycota</taxon>
        <taxon>Pezizomycotina</taxon>
        <taxon>Dothideomycetes</taxon>
        <taxon>Pleosporomycetidae</taxon>
        <taxon>Pleosporales</taxon>
        <taxon>Massarineae</taxon>
        <taxon>Didymosphaeriaceae</taxon>
        <taxon>Pseudopithomyces</taxon>
    </lineage>
</organism>
<sequence>MQEDPPLLLGDIKNRGRGVKAHPNLLERENRNQGHISLELGAVETADQPKREDDTFSGGDKSDRVASEPIKYEGHIMDEGNGHNVSATETERDVDGALFVHGIVRFHGTIIPDAELETELEAETGEKPLDNIVDSDERDVASGKQHGDHGHETRGDSDSSAAKRKSTSAAYKKIVLVSSPGEVLGSSYVVGKSPNITQLSGTTKGMRDHKDAHWTKRASKTADVNLHRHWKRTEEDDEEGHTHEIGSVSLEREAELPEDQREQMPPTSIQRLSREMAIEIDQPPAFARSLNEVFFSNLKIRQKDPRVLIVEDNSVNLRLLKIFIRKCGYRDIETAVNGALAVEASAKSGNVFDIIFMNLSMPVIDGFEATRRIREMEEQHQASTSESKRAHIVALTGLASKQYEQLAFNAGVDLYITKPVQFKRLEIMFIQWESYKVDLKEAHS</sequence>
<dbReference type="SMART" id="SM00448">
    <property type="entry name" value="REC"/>
    <property type="match status" value="1"/>
</dbReference>
<dbReference type="Pfam" id="PF00072">
    <property type="entry name" value="Response_reg"/>
    <property type="match status" value="1"/>
</dbReference>
<accession>A0AAN6RKK9</accession>
<comment type="caution">
    <text evidence="5">The sequence shown here is derived from an EMBL/GenBank/DDBJ whole genome shotgun (WGS) entry which is preliminary data.</text>
</comment>
<proteinExistence type="predicted"/>